<evidence type="ECO:0000256" key="3">
    <source>
        <dbReference type="ARBA" id="ARBA00012759"/>
    </source>
</evidence>
<dbReference type="InterPro" id="IPR018200">
    <property type="entry name" value="USP_CS"/>
</dbReference>
<keyword evidence="14" id="KW-1185">Reference proteome</keyword>
<gene>
    <name evidence="12" type="ORF">CAPTEDRAFT_183046</name>
</gene>
<dbReference type="PROSITE" id="PS00972">
    <property type="entry name" value="USP_1"/>
    <property type="match status" value="1"/>
</dbReference>
<evidence type="ECO:0000313" key="13">
    <source>
        <dbReference type="EnsemblMetazoa" id="CapteP183046"/>
    </source>
</evidence>
<dbReference type="InterPro" id="IPR050164">
    <property type="entry name" value="Peptidase_C19"/>
</dbReference>
<dbReference type="FunCoup" id="R7VLC1">
    <property type="interactions" value="1757"/>
</dbReference>
<keyword evidence="8" id="KW-0788">Thiol protease</keyword>
<feature type="compositionally biased region" description="Basic and acidic residues" evidence="9">
    <location>
        <begin position="1564"/>
        <end position="1575"/>
    </location>
</feature>
<dbReference type="EnsemblMetazoa" id="CapteT183046">
    <property type="protein sequence ID" value="CapteP183046"/>
    <property type="gene ID" value="CapteG183046"/>
</dbReference>
<feature type="compositionally biased region" description="Low complexity" evidence="9">
    <location>
        <begin position="1011"/>
        <end position="1028"/>
    </location>
</feature>
<evidence type="ECO:0000313" key="14">
    <source>
        <dbReference type="Proteomes" id="UP000014760"/>
    </source>
</evidence>
<evidence type="ECO:0000259" key="11">
    <source>
        <dbReference type="PROSITE" id="PS50235"/>
    </source>
</evidence>
<comment type="catalytic activity">
    <reaction evidence="1">
        <text>Thiol-dependent hydrolysis of ester, thioester, amide, peptide and isopeptide bonds formed by the C-terminal Gly of ubiquitin (a 76-residue protein attached to proteins as an intracellular targeting signal).</text>
        <dbReference type="EC" id="3.4.19.12"/>
    </reaction>
</comment>
<proteinExistence type="inferred from homology"/>
<sequence length="2504" mass="284574">MELGDDAEPDFPHAELAKLDEMINRPRWVVPVLPHGELEVLLDAAINLCKKNLDTRTEACQRFFRDGLTISFTKILTDEAVNGWKYEIHRCIFTNAMKLIELCVVKLPHDWFPLLDLLAMVLNPASKFHSYNGNRPSEPPAQGSQTTDEEIYAKSPDARVPKGWLVDLVNKFGKLGGFQILLDRFTSGANLSVPVIAALVRPFGLCYEVLTPNVVSKYLMPIVEQVPKLLEKLTDDELKKESKSEAKNDALSGIIKALKCLASRLPKQEETIKGLEIFRLKMILRLLQISSFNGKMNALNEVNKVITNVSYYTHRHSQLEEDEWLTAEKMAEWIQQNNVLSIVLRDSLHQPQYVEKLEKIIRFMIKEKALTRNDLNMIWEAQAGKHEAIVKNVHDLLAKLAWDFSHDQLDHLFECFQKSWANASKKQREKLLELIRRLAEDDKEGVMAQKVLGLLWNLAHSEDVPTDIMDQALTAHIKILDYSCSQQDRDAQKIHWINRFVEELKNDKWVLPALKQIKEICSLFTEAPQNFTHSQRQPHMFYRNTVINQLQNQNSIVTLVAQNLNAYMNNARKYSHEHPDVDPVNILPDGRFNHVMQVNERLKFLRFLLKDGQLWLCEPQAKPIWTCLAENAIYPCDRENCFKWFSKLMGEEPDLDPEITKDFFEANILQFDPSLLTENGMNCFERFFKSVNNKEGKLIAKRRGGHMMDDLDLIGLDYLWRVVLFSPEDVADKAIVLLKDIYTNLGPRLQSNQVEIHEDFLQYCMDRLKAAYDTISAMDKDKDSLNRIHQEAARMIRVVTVLREYVAECDDAYTEERAVLPLGRAARGKHLSLLVRFPNQGRQVDDLDIWSHSNDTIGSIRRQILQRVKATNSNLKVDLFVNGDLIDPNEDRKLVSQLGIRDKTLVTAKLAQAGSNMPSSPDSSSDSSSGSPHHTFDGPNVEAEHCLPGVLMATNARYAMFLFNLAELSRQLQIPKLRENVWQILRLMPPDVHTMDKLRDICRDNSKADASKSPPTSPSQAPKSPPAKLDSMYFDVSHSQALYNLEVTYALLMPGLNPMSEEAFEFQYNFLKSGGVTMALNMLTRNNFMSNADMSTKRSAYHSVLKIAKLLLTAVGHARVQVVADACQSESSSAQVSPVQHNQAIVLQQALHHIPSPSEECMTRNVASKLGQCLGQQALSTLPDLEVVRCMQKVAWSSSCHNLELVHASTDEIHASHESCHGPTATGDDEDTAVCREAMELLTVCLALCPDALESLTKEKAWHTFVIDLLLLCQTRSVRASASEQFYLMATRCCPGPRPLLFFITLLFTVLGDTAKDSAKQSHEYFQLLSRLLNFACASSASLPTADHLLINEISWLKKVRDNVLKTGEVMVEEALLEGHLGITKELLYLQPAQKRYFIGSEKGGNNLIRELVEDFIFPASKIVIQCRKSRGELPSDQAIPVCSTPLTLIAAFNLLVALCTDCVQNLRCLSEMLIEMYYAGHEAPLAEWEYMPPVGPRPPKGFVGLKNAGATCYMNSVLQQLFMIDPIRTCILGAEGAADDSFEDDESENEKQESENNTESQSEEERNSAKEEMGQLDQRKDYNIGVLKHVQAIFAHLACSKLQYYVPKGFWRHFRLWGEPVNLREQHDALEFFNSLVDSMDEALKALKYPPVVSKVMGGSFADQKICKDCPHRYSREESFTALNIDIRNQQNLLESLEQYVKGDLLEGANAYHCEKCNKKVDTVKRMCIKKLPPFLAIQLKRFDYDWERECAIKFNDYFEFPRELDMEPYTVQGLAKIEGELISGEDDDFDKMQQTFCTKYRLVGVVVHSGQASGGHYYSYILHRIGEQTPKWYKFDDGEVSECKMEDDEEMKNQCFGGEYLGEVFDHMLKRMSYRRQKRWWNAYILIYERMEEFDSVEQKEMSLTRSMQDLTITNKTSQVKMPASIERCVRKQNILYMHYKNQFSLEYFQFMRNLLTCNAQYVQPLPNQEKLTAEAEELASLSVQLGARFLFDVGFHTKKTLRGPANEWYDALCIHLRHSKGVRNWFAQHMLFSHPTSFAEYLLECPSSEVRSAFVKILVFLAHFSLQDGPCPSAVTAGVPMASEADATLSDHILVCVLQLLKKEVSEFGRHLTQYFHLFEMYSNLGVAEKQQLLKLNVAGTLMSVALDEGPGPPIKYQYAELGKLYSVVSLLVRCCNISSRCQSSVAAQTPLPNPNGESSLSEPLMAIQPAVADVLFGRTSYVKKLIEDCNNSEATTKLLKFCSWENPHFSSTVLSELLWQVAYSYTYELKPYLDLLLQMLLLEDSWQNHRIHNALKGIPDDRDGLFDTIDRSKNHYQKRAYQCIKMMVTLFSHCAPASQMLQTSSDLKRKWTYAVAWLNDELERRPFSGNSQYTYNNWSPPAQSNETSNGYFLERSHSARITLTKAYELCPEEETDEPELTDEQESPQNETGEPGRLSPAKDAAVSTETPTPAEALSPPVVSLQSDSKVKLSPSTQPLPVEEDKGGEAPVLKAPATEEHT</sequence>
<dbReference type="STRING" id="283909.R7VLC1"/>
<feature type="compositionally biased region" description="Polar residues" evidence="9">
    <location>
        <begin position="2466"/>
        <end position="2481"/>
    </location>
</feature>
<keyword evidence="5" id="KW-0645">Protease</keyword>
<evidence type="ECO:0000259" key="10">
    <source>
        <dbReference type="PROSITE" id="PS50053"/>
    </source>
</evidence>
<dbReference type="EC" id="3.4.19.12" evidence="3"/>
<evidence type="ECO:0000256" key="8">
    <source>
        <dbReference type="ARBA" id="ARBA00022807"/>
    </source>
</evidence>
<feature type="compositionally biased region" description="Acidic residues" evidence="9">
    <location>
        <begin position="2417"/>
        <end position="2429"/>
    </location>
</feature>
<feature type="region of interest" description="Disordered" evidence="9">
    <location>
        <begin position="1541"/>
        <end position="1575"/>
    </location>
</feature>
<dbReference type="InterPro" id="IPR038765">
    <property type="entry name" value="Papain-like_cys_pep_sf"/>
</dbReference>
<dbReference type="GO" id="GO:0016579">
    <property type="term" value="P:protein deubiquitination"/>
    <property type="evidence" value="ECO:0007669"/>
    <property type="project" value="InterPro"/>
</dbReference>
<reference evidence="13" key="3">
    <citation type="submission" date="2015-06" db="UniProtKB">
        <authorList>
            <consortium name="EnsemblMetazoa"/>
        </authorList>
    </citation>
    <scope>IDENTIFICATION</scope>
</reference>
<keyword evidence="4" id="KW-0597">Phosphoprotein</keyword>
<dbReference type="InterPro" id="IPR028889">
    <property type="entry name" value="USP"/>
</dbReference>
<dbReference type="GO" id="GO:0006508">
    <property type="term" value="P:proteolysis"/>
    <property type="evidence" value="ECO:0007669"/>
    <property type="project" value="UniProtKB-KW"/>
</dbReference>
<dbReference type="GO" id="GO:0005829">
    <property type="term" value="C:cytosol"/>
    <property type="evidence" value="ECO:0007669"/>
    <property type="project" value="TreeGrafter"/>
</dbReference>
<evidence type="ECO:0000256" key="5">
    <source>
        <dbReference type="ARBA" id="ARBA00022670"/>
    </source>
</evidence>
<dbReference type="InterPro" id="IPR016024">
    <property type="entry name" value="ARM-type_fold"/>
</dbReference>
<dbReference type="Pfam" id="PF25010">
    <property type="entry name" value="ARM_UBP24_USP9X-Y"/>
    <property type="match status" value="1"/>
</dbReference>
<reference evidence="12 14" key="2">
    <citation type="journal article" date="2013" name="Nature">
        <title>Insights into bilaterian evolution from three spiralian genomes.</title>
        <authorList>
            <person name="Simakov O."/>
            <person name="Marletaz F."/>
            <person name="Cho S.J."/>
            <person name="Edsinger-Gonzales E."/>
            <person name="Havlak P."/>
            <person name="Hellsten U."/>
            <person name="Kuo D.H."/>
            <person name="Larsson T."/>
            <person name="Lv J."/>
            <person name="Arendt D."/>
            <person name="Savage R."/>
            <person name="Osoegawa K."/>
            <person name="de Jong P."/>
            <person name="Grimwood J."/>
            <person name="Chapman J.A."/>
            <person name="Shapiro H."/>
            <person name="Aerts A."/>
            <person name="Otillar R.P."/>
            <person name="Terry A.Y."/>
            <person name="Boore J.L."/>
            <person name="Grigoriev I.V."/>
            <person name="Lindberg D.R."/>
            <person name="Seaver E.C."/>
            <person name="Weisblat D.A."/>
            <person name="Putnam N.H."/>
            <person name="Rokhsar D.S."/>
        </authorList>
    </citation>
    <scope>NUCLEOTIDE SEQUENCE</scope>
    <source>
        <strain evidence="12 14">I ESC-2004</strain>
    </source>
</reference>
<evidence type="ECO:0000313" key="12">
    <source>
        <dbReference type="EMBL" id="ELU17500.1"/>
    </source>
</evidence>
<organism evidence="12">
    <name type="scientific">Capitella teleta</name>
    <name type="common">Polychaete worm</name>
    <dbReference type="NCBI Taxonomy" id="283909"/>
    <lineage>
        <taxon>Eukaryota</taxon>
        <taxon>Metazoa</taxon>
        <taxon>Spiralia</taxon>
        <taxon>Lophotrochozoa</taxon>
        <taxon>Annelida</taxon>
        <taxon>Polychaeta</taxon>
        <taxon>Sedentaria</taxon>
        <taxon>Scolecida</taxon>
        <taxon>Capitellidae</taxon>
        <taxon>Capitella</taxon>
    </lineage>
</organism>
<dbReference type="EMBL" id="KB292506">
    <property type="protein sequence ID" value="ELU17500.1"/>
    <property type="molecule type" value="Genomic_DNA"/>
</dbReference>
<dbReference type="SUPFAM" id="SSF48371">
    <property type="entry name" value="ARM repeat"/>
    <property type="match status" value="1"/>
</dbReference>
<dbReference type="PANTHER" id="PTHR24006">
    <property type="entry name" value="UBIQUITIN CARBOXYL-TERMINAL HYDROLASE"/>
    <property type="match status" value="1"/>
</dbReference>
<dbReference type="OMA" id="YDYEREC"/>
<comment type="similarity">
    <text evidence="2">Belongs to the peptidase C19 family.</text>
</comment>
<keyword evidence="6" id="KW-0833">Ubl conjugation pathway</keyword>
<feature type="region of interest" description="Disordered" evidence="9">
    <location>
        <begin position="2417"/>
        <end position="2504"/>
    </location>
</feature>
<evidence type="ECO:0000256" key="2">
    <source>
        <dbReference type="ARBA" id="ARBA00009085"/>
    </source>
</evidence>
<name>R7VLC1_CAPTE</name>
<dbReference type="GO" id="GO:0004843">
    <property type="term" value="F:cysteine-type deubiquitinase activity"/>
    <property type="evidence" value="ECO:0007669"/>
    <property type="project" value="UniProtKB-EC"/>
</dbReference>
<dbReference type="Proteomes" id="UP000014760">
    <property type="component" value="Unassembled WGS sequence"/>
</dbReference>
<dbReference type="PROSITE" id="PS50235">
    <property type="entry name" value="USP_3"/>
    <property type="match status" value="1"/>
</dbReference>
<feature type="region of interest" description="Disordered" evidence="9">
    <location>
        <begin position="911"/>
        <end position="940"/>
    </location>
</feature>
<dbReference type="Pfam" id="PF22900">
    <property type="entry name" value="UCH_UBL1"/>
    <property type="match status" value="1"/>
</dbReference>
<dbReference type="GO" id="GO:0005634">
    <property type="term" value="C:nucleus"/>
    <property type="evidence" value="ECO:0007669"/>
    <property type="project" value="TreeGrafter"/>
</dbReference>
<dbReference type="InterPro" id="IPR056850">
    <property type="entry name" value="ARM_UBP34_24_USP9X_Y"/>
</dbReference>
<evidence type="ECO:0000256" key="1">
    <source>
        <dbReference type="ARBA" id="ARBA00000707"/>
    </source>
</evidence>
<reference evidence="14" key="1">
    <citation type="submission" date="2012-12" db="EMBL/GenBank/DDBJ databases">
        <authorList>
            <person name="Hellsten U."/>
            <person name="Grimwood J."/>
            <person name="Chapman J.A."/>
            <person name="Shapiro H."/>
            <person name="Aerts A."/>
            <person name="Otillar R.P."/>
            <person name="Terry A.Y."/>
            <person name="Boore J.L."/>
            <person name="Simakov O."/>
            <person name="Marletaz F."/>
            <person name="Cho S.-J."/>
            <person name="Edsinger-Gonzales E."/>
            <person name="Havlak P."/>
            <person name="Kuo D.-H."/>
            <person name="Larsson T."/>
            <person name="Lv J."/>
            <person name="Arendt D."/>
            <person name="Savage R."/>
            <person name="Osoegawa K."/>
            <person name="de Jong P."/>
            <person name="Lindberg D.R."/>
            <person name="Seaver E.C."/>
            <person name="Weisblat D.A."/>
            <person name="Putnam N.H."/>
            <person name="Grigoriev I.V."/>
            <person name="Rokhsar D.S."/>
        </authorList>
    </citation>
    <scope>NUCLEOTIDE SEQUENCE</scope>
    <source>
        <strain evidence="14">I ESC-2004</strain>
    </source>
</reference>
<dbReference type="SUPFAM" id="SSF54001">
    <property type="entry name" value="Cysteine proteinases"/>
    <property type="match status" value="1"/>
</dbReference>
<dbReference type="EMBL" id="AMQN01000583">
    <property type="status" value="NOT_ANNOTATED_CDS"/>
    <property type="molecule type" value="Genomic_DNA"/>
</dbReference>
<dbReference type="InterPro" id="IPR001394">
    <property type="entry name" value="Peptidase_C19_UCH"/>
</dbReference>
<dbReference type="PROSITE" id="PS00973">
    <property type="entry name" value="USP_2"/>
    <property type="match status" value="1"/>
</dbReference>
<dbReference type="Pfam" id="PF12030">
    <property type="entry name" value="DUF3517"/>
    <property type="match status" value="1"/>
</dbReference>
<evidence type="ECO:0000256" key="4">
    <source>
        <dbReference type="ARBA" id="ARBA00022553"/>
    </source>
</evidence>
<dbReference type="OrthoDB" id="289038at2759"/>
<dbReference type="PROSITE" id="PS50053">
    <property type="entry name" value="UBIQUITIN_2"/>
    <property type="match status" value="1"/>
</dbReference>
<dbReference type="PANTHER" id="PTHR24006:SF925">
    <property type="entry name" value="UBIQUITINYL HYDROLASE 1"/>
    <property type="match status" value="1"/>
</dbReference>
<dbReference type="HOGENOM" id="CLU_000331_1_0_1"/>
<dbReference type="Gene3D" id="3.90.70.10">
    <property type="entry name" value="Cysteine proteinases"/>
    <property type="match status" value="1"/>
</dbReference>
<evidence type="ECO:0000256" key="7">
    <source>
        <dbReference type="ARBA" id="ARBA00022801"/>
    </source>
</evidence>
<feature type="domain" description="USP" evidence="11">
    <location>
        <begin position="1504"/>
        <end position="1893"/>
    </location>
</feature>
<evidence type="ECO:0000256" key="6">
    <source>
        <dbReference type="ARBA" id="ARBA00022786"/>
    </source>
</evidence>
<feature type="region of interest" description="Disordered" evidence="9">
    <location>
        <begin position="1005"/>
        <end position="1028"/>
    </location>
</feature>
<feature type="domain" description="Ubiquitin-like" evidence="10">
    <location>
        <begin position="831"/>
        <end position="915"/>
    </location>
</feature>
<evidence type="ECO:0000256" key="9">
    <source>
        <dbReference type="SAM" id="MobiDB-lite"/>
    </source>
</evidence>
<accession>R7VLC1</accession>
<dbReference type="CDD" id="cd02659">
    <property type="entry name" value="peptidase_C19C"/>
    <property type="match status" value="1"/>
</dbReference>
<feature type="compositionally biased region" description="Low complexity" evidence="9">
    <location>
        <begin position="918"/>
        <end position="932"/>
    </location>
</feature>
<dbReference type="GO" id="GO:0016477">
    <property type="term" value="P:cell migration"/>
    <property type="evidence" value="ECO:0007669"/>
    <property type="project" value="TreeGrafter"/>
</dbReference>
<keyword evidence="7" id="KW-0378">Hydrolase</keyword>
<dbReference type="InterPro" id="IPR021905">
    <property type="entry name" value="DUF3517"/>
</dbReference>
<dbReference type="InterPro" id="IPR055176">
    <property type="entry name" value="UBP24/USP9X/USP9Y_UBL"/>
</dbReference>
<dbReference type="InterPro" id="IPR000626">
    <property type="entry name" value="Ubiquitin-like_dom"/>
</dbReference>
<protein>
    <recommendedName>
        <fullName evidence="3">ubiquitinyl hydrolase 1</fullName>
        <ecNumber evidence="3">3.4.19.12</ecNumber>
    </recommendedName>
</protein>
<dbReference type="Pfam" id="PF00443">
    <property type="entry name" value="UCH"/>
    <property type="match status" value="1"/>
</dbReference>